<proteinExistence type="predicted"/>
<comment type="caution">
    <text evidence="1">The sequence shown here is derived from an EMBL/GenBank/DDBJ whole genome shotgun (WGS) entry which is preliminary data.</text>
</comment>
<organism evidence="1 2">
    <name type="scientific">Cellulophaga geojensis KL-A</name>
    <dbReference type="NCBI Taxonomy" id="1328323"/>
    <lineage>
        <taxon>Bacteria</taxon>
        <taxon>Pseudomonadati</taxon>
        <taxon>Bacteroidota</taxon>
        <taxon>Flavobacteriia</taxon>
        <taxon>Flavobacteriales</taxon>
        <taxon>Flavobacteriaceae</taxon>
        <taxon>Cellulophaga</taxon>
    </lineage>
</organism>
<evidence type="ECO:0000313" key="1">
    <source>
        <dbReference type="EMBL" id="EWH12046.1"/>
    </source>
</evidence>
<dbReference type="Proteomes" id="UP000019275">
    <property type="component" value="Unassembled WGS sequence"/>
</dbReference>
<dbReference type="RefSeq" id="WP_034646724.1">
    <property type="nucleotide sequence ID" value="NZ_ARZX01000024.1"/>
</dbReference>
<dbReference type="PROSITE" id="PS51257">
    <property type="entry name" value="PROKAR_LIPOPROTEIN"/>
    <property type="match status" value="1"/>
</dbReference>
<evidence type="ECO:0008006" key="3">
    <source>
        <dbReference type="Google" id="ProtNLM"/>
    </source>
</evidence>
<reference evidence="1 2" key="1">
    <citation type="journal article" date="2014" name="Genome Announc.">
        <title>Draft Genome Sequence of the Carrageenan-Degrading Bacterium Cellulophaga sp. Strain KL-A, Isolated from Decaying Marine Algae.</title>
        <authorList>
            <person name="Shan D."/>
            <person name="Ying J."/>
            <person name="Li X."/>
            <person name="Gao Z."/>
            <person name="Wei G."/>
            <person name="Shao Z."/>
        </authorList>
    </citation>
    <scope>NUCLEOTIDE SEQUENCE [LARGE SCALE GENOMIC DNA]</scope>
    <source>
        <strain evidence="1 2">KL-A</strain>
    </source>
</reference>
<dbReference type="EMBL" id="ARZX01000024">
    <property type="protein sequence ID" value="EWH12046.1"/>
    <property type="molecule type" value="Genomic_DNA"/>
</dbReference>
<accession>A0ABP3B3J2</accession>
<evidence type="ECO:0000313" key="2">
    <source>
        <dbReference type="Proteomes" id="UP000019275"/>
    </source>
</evidence>
<keyword evidence="2" id="KW-1185">Reference proteome</keyword>
<sequence>MKINFKAINYTILFAFSVSILSCKSNTQESTTEKSSVLPNGMRLTVFKTNKDKTSIGILTGTNYGTTHTYKYNVLLHEPDVNWSLGSGEPKNFLFCKDTIYIHYVNKNNYPITVTDSVTNSTTTKNNYKMESMYQKHVDNRYFFNLFGDDFWLDVSPKRYNEIKNSCEEYAIPNDGELTVTSK</sequence>
<name>A0ABP3B3J2_9FLAO</name>
<protein>
    <recommendedName>
        <fullName evidence="3">Lipoprotein</fullName>
    </recommendedName>
</protein>
<gene>
    <name evidence="1" type="ORF">KLA_15145</name>
</gene>